<accession>A0ABP8XLH6</accession>
<dbReference type="EMBL" id="BAABHM010000016">
    <property type="protein sequence ID" value="GAA4709876.1"/>
    <property type="molecule type" value="Genomic_DNA"/>
</dbReference>
<dbReference type="Proteomes" id="UP001500843">
    <property type="component" value="Unassembled WGS sequence"/>
</dbReference>
<name>A0ABP8XLH6_9MICO</name>
<proteinExistence type="predicted"/>
<comment type="caution">
    <text evidence="1">The sequence shown here is derived from an EMBL/GenBank/DDBJ whole genome shotgun (WGS) entry which is preliminary data.</text>
</comment>
<dbReference type="PROSITE" id="PS51257">
    <property type="entry name" value="PROKAR_LIPOPROTEIN"/>
    <property type="match status" value="1"/>
</dbReference>
<dbReference type="PANTHER" id="PTHR10000:SF8">
    <property type="entry name" value="HAD SUPERFAMILY HYDROLASE-LIKE, TYPE 3"/>
    <property type="match status" value="1"/>
</dbReference>
<dbReference type="PANTHER" id="PTHR10000">
    <property type="entry name" value="PHOSPHOSERINE PHOSPHATASE"/>
    <property type="match status" value="1"/>
</dbReference>
<keyword evidence="2" id="KW-1185">Reference proteome</keyword>
<dbReference type="Gene3D" id="3.30.1240.10">
    <property type="match status" value="1"/>
</dbReference>
<dbReference type="Gene3D" id="3.40.50.1000">
    <property type="entry name" value="HAD superfamily/HAD-like"/>
    <property type="match status" value="1"/>
</dbReference>
<keyword evidence="1" id="KW-0378">Hydrolase</keyword>
<sequence>MRYIAYHQGNIVTATTSGAAALSDAPMSTPALVACDVEGTLARAGRRPSPAVLDAIAAVRAAGHHLVVATGRSLSSAVQAARQLGVRDGWVVAANGAVTARLRPDGYSIAQVVPLDAEPVCRLVARTRPDLRLAAEVVGTGYRVTRRFPERQLSGHEEVVRTVDGLWVRPTPRVVVHGQWAQRLTPALRESGVTAIPARVDWVDVTAPGTTKATALESIRVELGVASSRTVAVGHGENDLEMLAWAAVPIAMGHAPEAVRAVAARVTGTVDEDGAAEALFDALLLPAA</sequence>
<gene>
    <name evidence="1" type="ORF">GCM10023198_35810</name>
</gene>
<evidence type="ECO:0000313" key="1">
    <source>
        <dbReference type="EMBL" id="GAA4709876.1"/>
    </source>
</evidence>
<dbReference type="InterPro" id="IPR023214">
    <property type="entry name" value="HAD_sf"/>
</dbReference>
<protein>
    <submittedName>
        <fullName evidence="1">HAD family hydrolase</fullName>
    </submittedName>
</protein>
<reference evidence="2" key="1">
    <citation type="journal article" date="2019" name="Int. J. Syst. Evol. Microbiol.">
        <title>The Global Catalogue of Microorganisms (GCM) 10K type strain sequencing project: providing services to taxonomists for standard genome sequencing and annotation.</title>
        <authorList>
            <consortium name="The Broad Institute Genomics Platform"/>
            <consortium name="The Broad Institute Genome Sequencing Center for Infectious Disease"/>
            <person name="Wu L."/>
            <person name="Ma J."/>
        </authorList>
    </citation>
    <scope>NUCLEOTIDE SEQUENCE [LARGE SCALE GENOMIC DNA]</scope>
    <source>
        <strain evidence="2">JCM 17975</strain>
    </source>
</reference>
<evidence type="ECO:0000313" key="2">
    <source>
        <dbReference type="Proteomes" id="UP001500843"/>
    </source>
</evidence>
<dbReference type="Pfam" id="PF08282">
    <property type="entry name" value="Hydrolase_3"/>
    <property type="match status" value="2"/>
</dbReference>
<dbReference type="InterPro" id="IPR036412">
    <property type="entry name" value="HAD-like_sf"/>
</dbReference>
<dbReference type="SUPFAM" id="SSF56784">
    <property type="entry name" value="HAD-like"/>
    <property type="match status" value="1"/>
</dbReference>
<dbReference type="GO" id="GO:0016787">
    <property type="term" value="F:hydrolase activity"/>
    <property type="evidence" value="ECO:0007669"/>
    <property type="project" value="UniProtKB-KW"/>
</dbReference>
<organism evidence="1 2">
    <name type="scientific">Promicromonospora umidemergens</name>
    <dbReference type="NCBI Taxonomy" id="629679"/>
    <lineage>
        <taxon>Bacteria</taxon>
        <taxon>Bacillati</taxon>
        <taxon>Actinomycetota</taxon>
        <taxon>Actinomycetes</taxon>
        <taxon>Micrococcales</taxon>
        <taxon>Promicromonosporaceae</taxon>
        <taxon>Promicromonospora</taxon>
    </lineage>
</organism>